<organism evidence="1 2">
    <name type="scientific">Aeromonas phage APT65</name>
    <dbReference type="NCBI Taxonomy" id="2982914"/>
    <lineage>
        <taxon>Viruses</taxon>
        <taxon>Duplodnaviria</taxon>
        <taxon>Heunggongvirae</taxon>
        <taxon>Uroviricota</taxon>
        <taxon>Caudoviricetes</taxon>
        <taxon>Aquaneticvirus</taxon>
        <taxon>Aquaneticvirus ApT65</taxon>
    </lineage>
</organism>
<keyword evidence="2" id="KW-1185">Reference proteome</keyword>
<gene>
    <name evidence="1" type="ORF">APT65_00108</name>
</gene>
<evidence type="ECO:0000313" key="2">
    <source>
        <dbReference type="Proteomes" id="UP001163735"/>
    </source>
</evidence>
<proteinExistence type="predicted"/>
<evidence type="ECO:0000313" key="1">
    <source>
        <dbReference type="EMBL" id="UZV39711.1"/>
    </source>
</evidence>
<accession>A0A9E8GA99</accession>
<protein>
    <submittedName>
        <fullName evidence="1">Uncharacterized protein</fullName>
    </submittedName>
</protein>
<name>A0A9E8GA99_9CAUD</name>
<reference evidence="1" key="1">
    <citation type="submission" date="2022-09" db="EMBL/GenBank/DDBJ databases">
        <authorList>
            <person name="Cebeci A."/>
            <person name="Ture M."/>
            <person name="Alemdag M."/>
            <person name="Altinok I."/>
        </authorList>
    </citation>
    <scope>NUCLEOTIDE SEQUENCE</scope>
</reference>
<sequence length="282" mass="32923">MIKYDVLFKDGFKLNCCDHCFRGLGRPEWDHSMLDNRIWAQEERVNRYKEHEISAVIYNYLSENHLGVDKSKAVAQEILDAVPWFKTFVVHKPHLGRLFFFSDNQPADKMFMTMSIFRNILYIQNHAETYTHFRDKQYSPLAALLMTSFVYKRQGLLNNMGKDYGLRTEGDYSWLLADSFGENAFIKFLTTLNDPKGPDLWTQDLWNNQHGYLKFDNRGLRFTSPQGVERELRNSDGMSISGDIDLFPHVVSDEAGNQFATEAEISDVIGRFFRNFNLQLKV</sequence>
<dbReference type="EMBL" id="OP491958">
    <property type="protein sequence ID" value="UZV39711.1"/>
    <property type="molecule type" value="Genomic_DNA"/>
</dbReference>
<dbReference type="Proteomes" id="UP001163735">
    <property type="component" value="Segment"/>
</dbReference>